<organism evidence="3 4">
    <name type="scientific">Thermosipho ferrireducens</name>
    <dbReference type="NCBI Taxonomy" id="2571116"/>
    <lineage>
        <taxon>Bacteria</taxon>
        <taxon>Thermotogati</taxon>
        <taxon>Thermotogota</taxon>
        <taxon>Thermotogae</taxon>
        <taxon>Thermotogales</taxon>
        <taxon>Fervidobacteriaceae</taxon>
        <taxon>Thermosipho</taxon>
    </lineage>
</organism>
<keyword evidence="4" id="KW-1185">Reference proteome</keyword>
<reference evidence="3 4" key="1">
    <citation type="submission" date="2021-03" db="EMBL/GenBank/DDBJ databases">
        <title>Thermosipho ferrireducens sp.nov., an anaerobic thermophilic iron-reducing bacterium isolated from a deep-sea hydrothermal sulfide deposits.</title>
        <authorList>
            <person name="Zeng X."/>
            <person name="Chen Y."/>
            <person name="Shao Z."/>
        </authorList>
    </citation>
    <scope>NUCLEOTIDE SEQUENCE [LARGE SCALE GENOMIC DNA]</scope>
    <source>
        <strain evidence="3 4">JL129W03</strain>
    </source>
</reference>
<keyword evidence="1" id="KW-0812">Transmembrane</keyword>
<dbReference type="GO" id="GO:0008233">
    <property type="term" value="F:peptidase activity"/>
    <property type="evidence" value="ECO:0007669"/>
    <property type="project" value="UniProtKB-KW"/>
</dbReference>
<feature type="domain" description="PrcB C-terminal" evidence="2">
    <location>
        <begin position="171"/>
        <end position="224"/>
    </location>
</feature>
<keyword evidence="1" id="KW-1133">Transmembrane helix</keyword>
<dbReference type="EMBL" id="CP071446">
    <property type="protein sequence ID" value="QTA37193.1"/>
    <property type="molecule type" value="Genomic_DNA"/>
</dbReference>
<keyword evidence="1" id="KW-0472">Membrane</keyword>
<dbReference type="Pfam" id="PF14343">
    <property type="entry name" value="PrcB_C"/>
    <property type="match status" value="1"/>
</dbReference>
<evidence type="ECO:0000256" key="1">
    <source>
        <dbReference type="SAM" id="Phobius"/>
    </source>
</evidence>
<gene>
    <name evidence="3" type="ORF">JYK00_05435</name>
</gene>
<dbReference type="Proteomes" id="UP000671862">
    <property type="component" value="Chromosome"/>
</dbReference>
<protein>
    <submittedName>
        <fullName evidence="3">Protease complex subunit PrcB family protein</fullName>
    </submittedName>
</protein>
<proteinExistence type="predicted"/>
<keyword evidence="3" id="KW-0378">Hydrolase</keyword>
<feature type="transmembrane region" description="Helical" evidence="1">
    <location>
        <begin position="5"/>
        <end position="23"/>
    </location>
</feature>
<name>A0ABX7S5T0_9BACT</name>
<dbReference type="RefSeq" id="WP_207565918.1">
    <property type="nucleotide sequence ID" value="NZ_CP071446.1"/>
</dbReference>
<sequence length="252" mass="29071">MKKMLILFFIMVVVKFFGGFIYIHPVETKLPDQIFTTTNTKFFSIAYVELYNDGREKAYILKGAFSATSMGMKKNSINIFVKEKETVYTYTVLLERKGERYYIPEHLLIAPSNSRIFIENFELKFNKQRENFDEMKIPKLRVKEKGIYTFVLYKGQFLVKDSFSVQEDVFLHISAGERKTGGYSIEIVEMKISNYIITVKGNFVIPDKNAMVTQAFSYPGVTLKLGKLSPGIYKIIVDIKGLGKFTKQISVK</sequence>
<dbReference type="InterPro" id="IPR025748">
    <property type="entry name" value="PrcB_C_dom"/>
</dbReference>
<accession>A0ABX7S5T0</accession>
<evidence type="ECO:0000313" key="4">
    <source>
        <dbReference type="Proteomes" id="UP000671862"/>
    </source>
</evidence>
<dbReference type="GO" id="GO:0006508">
    <property type="term" value="P:proteolysis"/>
    <property type="evidence" value="ECO:0007669"/>
    <property type="project" value="UniProtKB-KW"/>
</dbReference>
<evidence type="ECO:0000259" key="2">
    <source>
        <dbReference type="Pfam" id="PF14343"/>
    </source>
</evidence>
<evidence type="ECO:0000313" key="3">
    <source>
        <dbReference type="EMBL" id="QTA37193.1"/>
    </source>
</evidence>
<keyword evidence="3" id="KW-0645">Protease</keyword>